<dbReference type="AlphaFoldDB" id="A0A7J8DBX8"/>
<sequence length="128" mass="13738">MGVSAGACLPWGLPDTAAGRGLRLLVGVSVPVSVSPFISDPAWDASAIVWLSALGNSRFFYIPMSLDGDRLVQGSRFSLEKGHPVTSALTLLPHFCTSFVLLLLLGVEQLQETQTLAFKTNISLFIDF</sequence>
<proteinExistence type="predicted"/>
<organism evidence="1 2">
    <name type="scientific">Molossus molossus</name>
    <name type="common">Pallas' mastiff bat</name>
    <name type="synonym">Vespertilio molossus</name>
    <dbReference type="NCBI Taxonomy" id="27622"/>
    <lineage>
        <taxon>Eukaryota</taxon>
        <taxon>Metazoa</taxon>
        <taxon>Chordata</taxon>
        <taxon>Craniata</taxon>
        <taxon>Vertebrata</taxon>
        <taxon>Euteleostomi</taxon>
        <taxon>Mammalia</taxon>
        <taxon>Eutheria</taxon>
        <taxon>Laurasiatheria</taxon>
        <taxon>Chiroptera</taxon>
        <taxon>Yangochiroptera</taxon>
        <taxon>Molossidae</taxon>
        <taxon>Molossus</taxon>
    </lineage>
</organism>
<comment type="caution">
    <text evidence="1">The sequence shown here is derived from an EMBL/GenBank/DDBJ whole genome shotgun (WGS) entry which is preliminary data.</text>
</comment>
<keyword evidence="2" id="KW-1185">Reference proteome</keyword>
<protein>
    <submittedName>
        <fullName evidence="1">Uncharacterized protein</fullName>
    </submittedName>
</protein>
<dbReference type="EMBL" id="JACASF010000018">
    <property type="protein sequence ID" value="KAF6420641.1"/>
    <property type="molecule type" value="Genomic_DNA"/>
</dbReference>
<gene>
    <name evidence="1" type="ORF">HJG59_009370</name>
</gene>
<dbReference type="InParanoid" id="A0A7J8DBX8"/>
<evidence type="ECO:0000313" key="2">
    <source>
        <dbReference type="Proteomes" id="UP000550707"/>
    </source>
</evidence>
<reference evidence="1 2" key="1">
    <citation type="journal article" date="2020" name="Nature">
        <title>Six reference-quality genomes reveal evolution of bat adaptations.</title>
        <authorList>
            <person name="Jebb D."/>
            <person name="Huang Z."/>
            <person name="Pippel M."/>
            <person name="Hughes G.M."/>
            <person name="Lavrichenko K."/>
            <person name="Devanna P."/>
            <person name="Winkler S."/>
            <person name="Jermiin L.S."/>
            <person name="Skirmuntt E.C."/>
            <person name="Katzourakis A."/>
            <person name="Burkitt-Gray L."/>
            <person name="Ray D.A."/>
            <person name="Sullivan K.A.M."/>
            <person name="Roscito J.G."/>
            <person name="Kirilenko B.M."/>
            <person name="Davalos L.M."/>
            <person name="Corthals A.P."/>
            <person name="Power M.L."/>
            <person name="Jones G."/>
            <person name="Ransome R.D."/>
            <person name="Dechmann D.K.N."/>
            <person name="Locatelli A.G."/>
            <person name="Puechmaille S.J."/>
            <person name="Fedrigo O."/>
            <person name="Jarvis E.D."/>
            <person name="Hiller M."/>
            <person name="Vernes S.C."/>
            <person name="Myers E.W."/>
            <person name="Teeling E.C."/>
        </authorList>
    </citation>
    <scope>NUCLEOTIDE SEQUENCE [LARGE SCALE GENOMIC DNA]</scope>
    <source>
        <strain evidence="1">MMolMol1</strain>
        <tissue evidence="1">Muscle</tissue>
    </source>
</reference>
<evidence type="ECO:0000313" key="1">
    <source>
        <dbReference type="EMBL" id="KAF6420641.1"/>
    </source>
</evidence>
<accession>A0A7J8DBX8</accession>
<name>A0A7J8DBX8_MOLMO</name>
<dbReference type="Proteomes" id="UP000550707">
    <property type="component" value="Unassembled WGS sequence"/>
</dbReference>